<accession>A0A6S6UAI6</accession>
<dbReference type="SUPFAM" id="SSF81301">
    <property type="entry name" value="Nucleotidyltransferase"/>
    <property type="match status" value="1"/>
</dbReference>
<dbReference type="GO" id="GO:0003677">
    <property type="term" value="F:DNA binding"/>
    <property type="evidence" value="ECO:0007669"/>
    <property type="project" value="InterPro"/>
</dbReference>
<dbReference type="InterPro" id="IPR050243">
    <property type="entry name" value="PHP_phosphatase"/>
</dbReference>
<dbReference type="SMART" id="SM00483">
    <property type="entry name" value="POLXc"/>
    <property type="match status" value="1"/>
</dbReference>
<dbReference type="InterPro" id="IPR010996">
    <property type="entry name" value="HHH_MUS81"/>
</dbReference>
<reference evidence="3" key="1">
    <citation type="submission" date="2020-01" db="EMBL/GenBank/DDBJ databases">
        <authorList>
            <person name="Meier V. D."/>
            <person name="Meier V D."/>
        </authorList>
    </citation>
    <scope>NUCLEOTIDE SEQUENCE</scope>
    <source>
        <strain evidence="3">HLG_WM_MAG_10</strain>
    </source>
</reference>
<dbReference type="InterPro" id="IPR027421">
    <property type="entry name" value="DNA_pol_lamdba_lyase_dom_sf"/>
</dbReference>
<dbReference type="InterPro" id="IPR047967">
    <property type="entry name" value="PolX_PHP"/>
</dbReference>
<dbReference type="InterPro" id="IPR003141">
    <property type="entry name" value="Pol/His_phosphatase_N"/>
</dbReference>
<feature type="domain" description="Polymerase/histidinol phosphatase N-terminal" evidence="1">
    <location>
        <begin position="330"/>
        <end position="409"/>
    </location>
</feature>
<dbReference type="EMBL" id="CACVAQ010000439">
    <property type="protein sequence ID" value="CAA6828799.1"/>
    <property type="molecule type" value="Genomic_DNA"/>
</dbReference>
<dbReference type="PANTHER" id="PTHR36928:SF1">
    <property type="entry name" value="PHOSPHATASE YCDX-RELATED"/>
    <property type="match status" value="1"/>
</dbReference>
<dbReference type="Gene3D" id="3.20.20.140">
    <property type="entry name" value="Metal-dependent hydrolases"/>
    <property type="match status" value="1"/>
</dbReference>
<dbReference type="InterPro" id="IPR002054">
    <property type="entry name" value="DNA-dir_DNA_pol_X"/>
</dbReference>
<dbReference type="SUPFAM" id="SSF47802">
    <property type="entry name" value="DNA polymerase beta, N-terminal domain-like"/>
    <property type="match status" value="1"/>
</dbReference>
<gene>
    <name evidence="3" type="ORF">HELGO_WM22866</name>
</gene>
<evidence type="ECO:0000313" key="3">
    <source>
        <dbReference type="EMBL" id="CAA6828799.1"/>
    </source>
</evidence>
<dbReference type="GO" id="GO:0008270">
    <property type="term" value="F:zinc ion binding"/>
    <property type="evidence" value="ECO:0007669"/>
    <property type="project" value="TreeGrafter"/>
</dbReference>
<dbReference type="Pfam" id="PF14716">
    <property type="entry name" value="HHH_8"/>
    <property type="match status" value="1"/>
</dbReference>
<evidence type="ECO:0000259" key="2">
    <source>
        <dbReference type="SMART" id="SM00483"/>
    </source>
</evidence>
<dbReference type="Pfam" id="PF02811">
    <property type="entry name" value="PHP"/>
    <property type="match status" value="1"/>
</dbReference>
<protein>
    <submittedName>
        <fullName evidence="3">DNA polymerase X family</fullName>
    </submittedName>
</protein>
<sequence length="564" mass="63481">MTNKEYANEFQTLGKLMELNGENSYRIKSYSNAYRILRGVTEPLDEMSLVDVKQLKGIGDAIGQKIMELQQDGKMKMLEEYKASTPAGIVQLLAIKGLGVKKIKLLWEELEIQSPGELLYACNENRLVTLKGFGIKTQATMKKQLEYFFQSIDKFHFAKLEEEAENLVLDIQETLGTELVSLTGKIRRLEPILEAITILVGQHDIQAVFEEKILVLDQHDERLPVYHCKTPELGIPVILCTSDAAFFGYNLLRTTGTESFNKDLFETAFETPVDWRHNNPEALKGMDETAIFAAANLPFIAPEIRDISKIIFKIKGGFTPELIQEQDIKGILHAHSTWSDGANSLEQMATYVKEQGYEYLGITDHSKSAFYANGLQVDRVLAQMEEIDALNEKLAPFRIFKGIESDILYDGSLDYTEDILEKFDFVIASIHSTLRMDKEKATQRLIAAIKNPYTTILGHPTGRILLSRQGYPIDHKAVIDACATHHVIIEINANPLRLDLDHTWIPYALEKGVKIAVNPDAHSLEGVHDVHFGILAARKGLLNKKMCVNTLSTSEFEALLLAKK</sequence>
<dbReference type="CDD" id="cd07436">
    <property type="entry name" value="PHP_PolX"/>
    <property type="match status" value="1"/>
</dbReference>
<dbReference type="InterPro" id="IPR022311">
    <property type="entry name" value="PolX-like"/>
</dbReference>
<evidence type="ECO:0000259" key="1">
    <source>
        <dbReference type="SMART" id="SM00481"/>
    </source>
</evidence>
<dbReference type="GO" id="GO:0005829">
    <property type="term" value="C:cytosol"/>
    <property type="evidence" value="ECO:0007669"/>
    <property type="project" value="TreeGrafter"/>
</dbReference>
<dbReference type="PIRSF" id="PIRSF005047">
    <property type="entry name" value="UCP005047_YshC"/>
    <property type="match status" value="1"/>
</dbReference>
<proteinExistence type="predicted"/>
<dbReference type="SMART" id="SM00481">
    <property type="entry name" value="POLIIIAc"/>
    <property type="match status" value="1"/>
</dbReference>
<dbReference type="Gene3D" id="1.10.150.20">
    <property type="entry name" value="5' to 3' exonuclease, C-terminal subdomain"/>
    <property type="match status" value="1"/>
</dbReference>
<dbReference type="InterPro" id="IPR016195">
    <property type="entry name" value="Pol/histidinol_Pase-like"/>
</dbReference>
<feature type="domain" description="DNA-directed DNA polymerase X" evidence="2">
    <location>
        <begin position="1"/>
        <end position="306"/>
    </location>
</feature>
<name>A0A6S6UAI6_9BACT</name>
<dbReference type="Gene3D" id="1.10.150.110">
    <property type="entry name" value="DNA polymerase beta, N-terminal domain-like"/>
    <property type="match status" value="1"/>
</dbReference>
<dbReference type="AlphaFoldDB" id="A0A6S6UAI6"/>
<dbReference type="FunFam" id="3.20.20.140:FF:000047">
    <property type="entry name" value="PHP domain-containing protein"/>
    <property type="match status" value="1"/>
</dbReference>
<dbReference type="InterPro" id="IPR004013">
    <property type="entry name" value="PHP_dom"/>
</dbReference>
<organism evidence="3">
    <name type="scientific">uncultured Aureispira sp</name>
    <dbReference type="NCBI Taxonomy" id="1331704"/>
    <lineage>
        <taxon>Bacteria</taxon>
        <taxon>Pseudomonadati</taxon>
        <taxon>Bacteroidota</taxon>
        <taxon>Saprospiria</taxon>
        <taxon>Saprospirales</taxon>
        <taxon>Saprospiraceae</taxon>
        <taxon>Aureispira</taxon>
        <taxon>environmental samples</taxon>
    </lineage>
</organism>
<dbReference type="GO" id="GO:0003887">
    <property type="term" value="F:DNA-directed DNA polymerase activity"/>
    <property type="evidence" value="ECO:0007669"/>
    <property type="project" value="InterPro"/>
</dbReference>
<dbReference type="SUPFAM" id="SSF89550">
    <property type="entry name" value="PHP domain-like"/>
    <property type="match status" value="1"/>
</dbReference>
<dbReference type="GO" id="GO:0042578">
    <property type="term" value="F:phosphoric ester hydrolase activity"/>
    <property type="evidence" value="ECO:0007669"/>
    <property type="project" value="TreeGrafter"/>
</dbReference>
<dbReference type="PANTHER" id="PTHR36928">
    <property type="entry name" value="PHOSPHATASE YCDX-RELATED"/>
    <property type="match status" value="1"/>
</dbReference>
<dbReference type="InterPro" id="IPR043519">
    <property type="entry name" value="NT_sf"/>
</dbReference>